<dbReference type="PRINTS" id="PR00259">
    <property type="entry name" value="TMFOUR"/>
</dbReference>
<feature type="transmembrane region" description="Helical" evidence="5">
    <location>
        <begin position="126"/>
        <end position="148"/>
    </location>
</feature>
<keyword evidence="2 5" id="KW-0812">Transmembrane</keyword>
<evidence type="ECO:0000256" key="5">
    <source>
        <dbReference type="SAM" id="Phobius"/>
    </source>
</evidence>
<reference evidence="6 7" key="1">
    <citation type="submission" date="2019-02" db="EMBL/GenBank/DDBJ databases">
        <title>Opniocepnalus argus genome.</title>
        <authorList>
            <person name="Zhou C."/>
            <person name="Xiao S."/>
        </authorList>
    </citation>
    <scope>NUCLEOTIDE SEQUENCE [LARGE SCALE GENOMIC DNA]</scope>
    <source>
        <strain evidence="6">OARG1902GOOAL</strain>
        <tissue evidence="6">Muscle</tissue>
    </source>
</reference>
<dbReference type="GO" id="GO:0016020">
    <property type="term" value="C:membrane"/>
    <property type="evidence" value="ECO:0007669"/>
    <property type="project" value="UniProtKB-SubCell"/>
</dbReference>
<gene>
    <name evidence="6" type="ORF">EXN66_Car016219</name>
</gene>
<dbReference type="EMBL" id="CM015726">
    <property type="protein sequence ID" value="KAF3700532.1"/>
    <property type="molecule type" value="Genomic_DNA"/>
</dbReference>
<evidence type="ECO:0000256" key="3">
    <source>
        <dbReference type="ARBA" id="ARBA00022989"/>
    </source>
</evidence>
<feature type="transmembrane region" description="Helical" evidence="5">
    <location>
        <begin position="86"/>
        <end position="106"/>
    </location>
</feature>
<protein>
    <submittedName>
        <fullName evidence="6">Uncharacterized protein</fullName>
    </submittedName>
</protein>
<dbReference type="OrthoDB" id="438211at2759"/>
<feature type="transmembrane region" description="Helical" evidence="5">
    <location>
        <begin position="12"/>
        <end position="37"/>
    </location>
</feature>
<keyword evidence="7" id="KW-1185">Reference proteome</keyword>
<comment type="subcellular location">
    <subcellularLocation>
        <location evidence="1">Membrane</location>
        <topology evidence="1">Multi-pass membrane protein</topology>
    </subcellularLocation>
</comment>
<feature type="transmembrane region" description="Helical" evidence="5">
    <location>
        <begin position="49"/>
        <end position="74"/>
    </location>
</feature>
<evidence type="ECO:0000256" key="1">
    <source>
        <dbReference type="ARBA" id="ARBA00004141"/>
    </source>
</evidence>
<sequence>MALNGCAIFCKCTLIFLNVIFAVVGFAFLFLSVLLRSSISKIGSFETDYAAFVGVAVLIVLSLVVQIVVTFGCYGACSENKCALQVFSVLVAVLAITEGLVGFSVYSNCYEICLQVLSIFYTESSVVIGLFLATEALLITALICSIVLSCNIDSSVPSPQYIALTYSTPVLDNIQKSPHEFSTSSYPHPEKAPVVFPSLTVANIPGIPAKCP</sequence>
<dbReference type="Proteomes" id="UP000503349">
    <property type="component" value="Chromosome 15"/>
</dbReference>
<dbReference type="InterPro" id="IPR018499">
    <property type="entry name" value="Tetraspanin/Peripherin"/>
</dbReference>
<evidence type="ECO:0000256" key="4">
    <source>
        <dbReference type="ARBA" id="ARBA00023136"/>
    </source>
</evidence>
<dbReference type="AlphaFoldDB" id="A0A6G1QDA1"/>
<keyword evidence="4 5" id="KW-0472">Membrane</keyword>
<keyword evidence="3 5" id="KW-1133">Transmembrane helix</keyword>
<proteinExistence type="predicted"/>
<evidence type="ECO:0000313" key="6">
    <source>
        <dbReference type="EMBL" id="KAF3700532.1"/>
    </source>
</evidence>
<dbReference type="Pfam" id="PF00335">
    <property type="entry name" value="Tetraspanin"/>
    <property type="match status" value="1"/>
</dbReference>
<reference evidence="7" key="2">
    <citation type="submission" date="2019-02" db="EMBL/GenBank/DDBJ databases">
        <title>Opniocepnalus argus Var Kimnra genome.</title>
        <authorList>
            <person name="Zhou C."/>
            <person name="Xiao S."/>
        </authorList>
    </citation>
    <scope>NUCLEOTIDE SEQUENCE [LARGE SCALE GENOMIC DNA]</scope>
</reference>
<organism evidence="6 7">
    <name type="scientific">Channa argus</name>
    <name type="common">Northern snakehead</name>
    <name type="synonym">Ophicephalus argus</name>
    <dbReference type="NCBI Taxonomy" id="215402"/>
    <lineage>
        <taxon>Eukaryota</taxon>
        <taxon>Metazoa</taxon>
        <taxon>Chordata</taxon>
        <taxon>Craniata</taxon>
        <taxon>Vertebrata</taxon>
        <taxon>Euteleostomi</taxon>
        <taxon>Actinopterygii</taxon>
        <taxon>Neopterygii</taxon>
        <taxon>Teleostei</taxon>
        <taxon>Neoteleostei</taxon>
        <taxon>Acanthomorphata</taxon>
        <taxon>Anabantaria</taxon>
        <taxon>Anabantiformes</taxon>
        <taxon>Channoidei</taxon>
        <taxon>Channidae</taxon>
        <taxon>Channa</taxon>
    </lineage>
</organism>
<evidence type="ECO:0000313" key="7">
    <source>
        <dbReference type="Proteomes" id="UP000503349"/>
    </source>
</evidence>
<accession>A0A6G1QDA1</accession>
<name>A0A6G1QDA1_CHAAH</name>
<evidence type="ECO:0000256" key="2">
    <source>
        <dbReference type="ARBA" id="ARBA00022692"/>
    </source>
</evidence>